<dbReference type="GeneID" id="87803881"/>
<feature type="region of interest" description="Disordered" evidence="1">
    <location>
        <begin position="601"/>
        <end position="629"/>
    </location>
</feature>
<protein>
    <submittedName>
        <fullName evidence="3">Protein ASI3</fullName>
    </submittedName>
</protein>
<dbReference type="Proteomes" id="UP000827549">
    <property type="component" value="Chromosome 1"/>
</dbReference>
<reference evidence="3" key="1">
    <citation type="submission" date="2023-10" db="EMBL/GenBank/DDBJ databases">
        <authorList>
            <person name="Noh H."/>
        </authorList>
    </citation>
    <scope>NUCLEOTIDE SEQUENCE</scope>
    <source>
        <strain evidence="3">DUCC4014</strain>
    </source>
</reference>
<name>A0AAF1BF85_9TREE</name>
<proteinExistence type="predicted"/>
<evidence type="ECO:0000313" key="4">
    <source>
        <dbReference type="Proteomes" id="UP000827549"/>
    </source>
</evidence>
<evidence type="ECO:0000256" key="1">
    <source>
        <dbReference type="SAM" id="MobiDB-lite"/>
    </source>
</evidence>
<feature type="transmembrane region" description="Helical" evidence="2">
    <location>
        <begin position="148"/>
        <end position="169"/>
    </location>
</feature>
<dbReference type="GO" id="GO:0016567">
    <property type="term" value="P:protein ubiquitination"/>
    <property type="evidence" value="ECO:0007669"/>
    <property type="project" value="TreeGrafter"/>
</dbReference>
<accession>A0AAF1BF85</accession>
<dbReference type="InterPro" id="IPR013083">
    <property type="entry name" value="Znf_RING/FYVE/PHD"/>
</dbReference>
<feature type="transmembrane region" description="Helical" evidence="2">
    <location>
        <begin position="214"/>
        <end position="234"/>
    </location>
</feature>
<dbReference type="Pfam" id="PF13920">
    <property type="entry name" value="zf-C3HC4_3"/>
    <property type="match status" value="1"/>
</dbReference>
<dbReference type="GO" id="GO:0006511">
    <property type="term" value="P:ubiquitin-dependent protein catabolic process"/>
    <property type="evidence" value="ECO:0007669"/>
    <property type="project" value="TreeGrafter"/>
</dbReference>
<sequence length="784" mass="84445">MQRLAPLPGQLRAQLDAASARLSRALHSLVFSFPSPAAAGNTTSGAAASVNGTASPKGITAGTILDNTTDSILSQPGEPRAWAGGVGPLSFAGSGYGVVLIVIAILLNRIHHIVQRPQHPPARAGGGGARAALQAAITSPGMSTAIRVPAVMVLARAWALFTVLTMQVADVWPHDVVSRSAEWVAGLPALVRPVAAYGARVADRLGAWAGDKHMQQVCWTVFLCVCAALVCGALANGLDRGRRRDVGAGFNLFHFSFLLHLYSSPLTHHNPPPKANHGRPDVHALFQLWLGLTEFTWLQINELSPVLRQNLLLPTGVCGVLGLLHFVHALTISPPSLPSLSFVTHLLALFLTIIISCTVVLKAFTHIFTLGYLPSPIWINLLPNEGAVPSLEDDFGVALLKLGTACIEATSYSGLKNELAPVEEARPWLELSANGCDQVNPGAGVGGFGTAITDIHVAELRDPNADSPFSDALANFWKAAAALAYDMFLVLLSTPIGRRMFLLTVRTWHARWWYGPRSWRFWRREAWAAPPPNPMGNGFLTILMNSLVVGSQRREPRLFTAPPSRASRRPTPVPDEYTFDQVLRGEVVIEDDEDEWAAQTVVDDEEGWESDAGEPSSAVASDDEDDDQTGSLFRDLVVRDNTPDPDQASLQPILLAHLTSTGSPLTRRRYAAILGSGGGASGSASGPSTPTRPGAGSLHDIVLTRRTQASALATPQQTDEWADERRHTCVVCMVQPRDVILWPCRCLLMCNDCRDSLASRLSPTDHNCPNCRTKVDGFSRIYVP</sequence>
<keyword evidence="2" id="KW-0472">Membrane</keyword>
<dbReference type="GO" id="GO:0061630">
    <property type="term" value="F:ubiquitin protein ligase activity"/>
    <property type="evidence" value="ECO:0007669"/>
    <property type="project" value="TreeGrafter"/>
</dbReference>
<feature type="transmembrane region" description="Helical" evidence="2">
    <location>
        <begin position="312"/>
        <end position="330"/>
    </location>
</feature>
<evidence type="ECO:0000313" key="3">
    <source>
        <dbReference type="EMBL" id="WOO77022.1"/>
    </source>
</evidence>
<dbReference type="AlphaFoldDB" id="A0AAF1BF85"/>
<dbReference type="RefSeq" id="XP_062623054.1">
    <property type="nucleotide sequence ID" value="XM_062767070.1"/>
</dbReference>
<feature type="transmembrane region" description="Helical" evidence="2">
    <location>
        <begin position="89"/>
        <end position="107"/>
    </location>
</feature>
<dbReference type="PANTHER" id="PTHR22696:SF1">
    <property type="entry name" value="E3 UBIQUITIN-PROTEIN LIGASE RNF26"/>
    <property type="match status" value="1"/>
</dbReference>
<keyword evidence="2" id="KW-0812">Transmembrane</keyword>
<dbReference type="Gene3D" id="3.30.40.10">
    <property type="entry name" value="Zinc/RING finger domain, C3HC4 (zinc finger)"/>
    <property type="match status" value="1"/>
</dbReference>
<feature type="compositionally biased region" description="Acidic residues" evidence="1">
    <location>
        <begin position="601"/>
        <end position="612"/>
    </location>
</feature>
<dbReference type="EMBL" id="CP086714">
    <property type="protein sequence ID" value="WOO77022.1"/>
    <property type="molecule type" value="Genomic_DNA"/>
</dbReference>
<organism evidence="3 4">
    <name type="scientific">Vanrija pseudolonga</name>
    <dbReference type="NCBI Taxonomy" id="143232"/>
    <lineage>
        <taxon>Eukaryota</taxon>
        <taxon>Fungi</taxon>
        <taxon>Dikarya</taxon>
        <taxon>Basidiomycota</taxon>
        <taxon>Agaricomycotina</taxon>
        <taxon>Tremellomycetes</taxon>
        <taxon>Trichosporonales</taxon>
        <taxon>Trichosporonaceae</taxon>
        <taxon>Vanrija</taxon>
    </lineage>
</organism>
<keyword evidence="4" id="KW-1185">Reference proteome</keyword>
<evidence type="ECO:0000256" key="2">
    <source>
        <dbReference type="SAM" id="Phobius"/>
    </source>
</evidence>
<gene>
    <name evidence="3" type="primary">ASI3</name>
    <name evidence="3" type="ORF">LOC62_01G000623</name>
</gene>
<feature type="transmembrane region" description="Helical" evidence="2">
    <location>
        <begin position="342"/>
        <end position="364"/>
    </location>
</feature>
<dbReference type="PANTHER" id="PTHR22696">
    <property type="entry name" value="E3 UBIQUITIN-PROTEIN LIGASE RNF26"/>
    <property type="match status" value="1"/>
</dbReference>
<keyword evidence="2" id="KW-1133">Transmembrane helix</keyword>